<reference evidence="2 3" key="1">
    <citation type="submission" date="2019-06" db="EMBL/GenBank/DDBJ databases">
        <title>Whole genome shotgun sequence of Pseudonocardia hydrocarbonoxydans NBRC 14498.</title>
        <authorList>
            <person name="Hosoyama A."/>
            <person name="Uohara A."/>
            <person name="Ohji S."/>
            <person name="Ichikawa N."/>
        </authorList>
    </citation>
    <scope>NUCLEOTIDE SEQUENCE [LARGE SCALE GENOMIC DNA]</scope>
    <source>
        <strain evidence="2 3">NBRC 14498</strain>
    </source>
</reference>
<dbReference type="InterPro" id="IPR005135">
    <property type="entry name" value="Endo/exonuclease/phosphatase"/>
</dbReference>
<dbReference type="GO" id="GO:0003824">
    <property type="term" value="F:catalytic activity"/>
    <property type="evidence" value="ECO:0007669"/>
    <property type="project" value="InterPro"/>
</dbReference>
<proteinExistence type="predicted"/>
<feature type="domain" description="Endonuclease/exonuclease/phosphatase" evidence="1">
    <location>
        <begin position="75"/>
        <end position="269"/>
    </location>
</feature>
<evidence type="ECO:0000259" key="1">
    <source>
        <dbReference type="Pfam" id="PF03372"/>
    </source>
</evidence>
<protein>
    <recommendedName>
        <fullName evidence="1">Endonuclease/exonuclease/phosphatase domain-containing protein</fullName>
    </recommendedName>
</protein>
<dbReference type="RefSeq" id="WP_141282164.1">
    <property type="nucleotide sequence ID" value="NZ_BAAARZ010000064.1"/>
</dbReference>
<dbReference type="AlphaFoldDB" id="A0A4Y3WUI8"/>
<dbReference type="EMBL" id="BJNG01000048">
    <property type="protein sequence ID" value="GEC22557.1"/>
    <property type="molecule type" value="Genomic_DNA"/>
</dbReference>
<accession>A0A4Y3WUI8</accession>
<evidence type="ECO:0000313" key="2">
    <source>
        <dbReference type="EMBL" id="GEC22557.1"/>
    </source>
</evidence>
<evidence type="ECO:0000313" key="3">
    <source>
        <dbReference type="Proteomes" id="UP000320338"/>
    </source>
</evidence>
<gene>
    <name evidence="2" type="ORF">PHY01_48400</name>
</gene>
<keyword evidence="3" id="KW-1185">Reference proteome</keyword>
<comment type="caution">
    <text evidence="2">The sequence shown here is derived from an EMBL/GenBank/DDBJ whole genome shotgun (WGS) entry which is preliminary data.</text>
</comment>
<dbReference type="InterPro" id="IPR036691">
    <property type="entry name" value="Endo/exonu/phosph_ase_sf"/>
</dbReference>
<name>A0A4Y3WUI8_9PSEU</name>
<dbReference type="Gene3D" id="3.60.10.10">
    <property type="entry name" value="Endonuclease/exonuclease/phosphatase"/>
    <property type="match status" value="1"/>
</dbReference>
<dbReference type="Proteomes" id="UP000320338">
    <property type="component" value="Unassembled WGS sequence"/>
</dbReference>
<sequence length="279" mass="29342">MTIADRFPAVPVLAWRPHLGVALLAVAAGSVRRSRAAAMTAATLGLAAAVPAALHRRRPGHRPLPSPDDLAVLVLNVWHGRADPAALAALVRRERPDLVVLPEAGPGYRLRILPLLPDHRGLAALAPGARDGWGVTVLAGPRAAGVVLEAGHEMRLPHVRAGGGLLGHRALYAVHTTAPARPGTVRLWRDELRTAAAWSAGGAIVAGDVNATVDHRLLRAVGRSAGPVGVATWPTRLPRWAGIRIDHVLLPDGVRCTGASVHDVPGSDHRAVLARLRIR</sequence>
<dbReference type="Pfam" id="PF03372">
    <property type="entry name" value="Exo_endo_phos"/>
    <property type="match status" value="1"/>
</dbReference>
<dbReference type="OrthoDB" id="2340043at2"/>
<dbReference type="SUPFAM" id="SSF56219">
    <property type="entry name" value="DNase I-like"/>
    <property type="match status" value="1"/>
</dbReference>
<organism evidence="2 3">
    <name type="scientific">Pseudonocardia hydrocarbonoxydans</name>
    <dbReference type="NCBI Taxonomy" id="76726"/>
    <lineage>
        <taxon>Bacteria</taxon>
        <taxon>Bacillati</taxon>
        <taxon>Actinomycetota</taxon>
        <taxon>Actinomycetes</taxon>
        <taxon>Pseudonocardiales</taxon>
        <taxon>Pseudonocardiaceae</taxon>
        <taxon>Pseudonocardia</taxon>
    </lineage>
</organism>